<evidence type="ECO:0000256" key="1">
    <source>
        <dbReference type="SAM" id="MobiDB-lite"/>
    </source>
</evidence>
<accession>A0A6J4HD78</accession>
<protein>
    <submittedName>
        <fullName evidence="2">Uncharacterized protein</fullName>
    </submittedName>
</protein>
<feature type="region of interest" description="Disordered" evidence="1">
    <location>
        <begin position="1"/>
        <end position="23"/>
    </location>
</feature>
<organism evidence="2">
    <name type="scientific">uncultured Craurococcus sp</name>
    <dbReference type="NCBI Taxonomy" id="1135998"/>
    <lineage>
        <taxon>Bacteria</taxon>
        <taxon>Pseudomonadati</taxon>
        <taxon>Pseudomonadota</taxon>
        <taxon>Alphaproteobacteria</taxon>
        <taxon>Acetobacterales</taxon>
        <taxon>Acetobacteraceae</taxon>
        <taxon>Craurococcus</taxon>
        <taxon>environmental samples</taxon>
    </lineage>
</organism>
<dbReference type="EMBL" id="CADCTD010000010">
    <property type="protein sequence ID" value="CAA9220367.1"/>
    <property type="molecule type" value="Genomic_DNA"/>
</dbReference>
<sequence length="50" mass="5689">MQQNPLDRHRTDYPPEDAGPNRVIPCARMDADLTTRWSTAPRLAASILRN</sequence>
<gene>
    <name evidence="2" type="ORF">AVDCRST_MAG27-291</name>
</gene>
<proteinExistence type="predicted"/>
<feature type="compositionally biased region" description="Basic and acidic residues" evidence="1">
    <location>
        <begin position="1"/>
        <end position="13"/>
    </location>
</feature>
<reference evidence="2" key="1">
    <citation type="submission" date="2020-02" db="EMBL/GenBank/DDBJ databases">
        <authorList>
            <person name="Meier V. D."/>
        </authorList>
    </citation>
    <scope>NUCLEOTIDE SEQUENCE</scope>
    <source>
        <strain evidence="2">AVDCRST_MAG27</strain>
    </source>
</reference>
<name>A0A6J4HD78_9PROT</name>
<evidence type="ECO:0000313" key="2">
    <source>
        <dbReference type="EMBL" id="CAA9220367.1"/>
    </source>
</evidence>
<dbReference type="AlphaFoldDB" id="A0A6J4HD78"/>